<accession>A0A5B9E8T6</accession>
<protein>
    <recommendedName>
        <fullName evidence="5">Type I restriction modification DNA specificity domain-containing protein</fullName>
    </recommendedName>
</protein>
<dbReference type="InterPro" id="IPR044946">
    <property type="entry name" value="Restrct_endonuc_typeI_TRD_sf"/>
</dbReference>
<dbReference type="PANTHER" id="PTHR30408">
    <property type="entry name" value="TYPE-1 RESTRICTION ENZYME ECOKI SPECIFICITY PROTEIN"/>
    <property type="match status" value="1"/>
</dbReference>
<organism evidence="3 4">
    <name type="scientific">Terriglobus albidus</name>
    <dbReference type="NCBI Taxonomy" id="1592106"/>
    <lineage>
        <taxon>Bacteria</taxon>
        <taxon>Pseudomonadati</taxon>
        <taxon>Acidobacteriota</taxon>
        <taxon>Terriglobia</taxon>
        <taxon>Terriglobales</taxon>
        <taxon>Acidobacteriaceae</taxon>
        <taxon>Terriglobus</taxon>
    </lineage>
</organism>
<evidence type="ECO:0000313" key="3">
    <source>
        <dbReference type="EMBL" id="QEE28209.1"/>
    </source>
</evidence>
<keyword evidence="2" id="KW-0238">DNA-binding</keyword>
<dbReference type="EMBL" id="CP042806">
    <property type="protein sequence ID" value="QEE28209.1"/>
    <property type="molecule type" value="Genomic_DNA"/>
</dbReference>
<evidence type="ECO:0000256" key="2">
    <source>
        <dbReference type="ARBA" id="ARBA00023125"/>
    </source>
</evidence>
<dbReference type="Gene3D" id="3.90.220.20">
    <property type="entry name" value="DNA methylase specificity domains"/>
    <property type="match status" value="2"/>
</dbReference>
<dbReference type="GO" id="GO:0003677">
    <property type="term" value="F:DNA binding"/>
    <property type="evidence" value="ECO:0007669"/>
    <property type="project" value="UniProtKB-KW"/>
</dbReference>
<sequence length="462" mass="51419">MATISFVSHSRLGRYKTLAAEYYQPHFMCAEQMVEKLGKHCFPLKACTKSAYPITYGVLKPRQVDTSTFRLARIQNAEAVFVFGDDLPPISAVQFEEYRRSEVRLGDIIIAIGGNIGPLGIISDSASCRLNINRHLARISPEERVVDGYYLVAYLASPVSRALLDREVRGAVQAGINIADLKLHPVFLPDPETQRVIGDLVRAGERALKNSRLAHSSAKQLLEEEIGVNRLMFRRSRGYTVLSSDLASSRRSDAEYYNPATREVIRRITAKQHTRVRDSFDVTSGFPWNSAKFLPDNSGEPVVRIRNIKPDHIIPDELTSIDPSYANSIGAAKAQKGDVVVGMDGIKYFYASLLEGTAYVNQRVCHLSRRASGTISPEYAAFMINSSIGQAQLMRDMTVATTVGHITNRDVSRLVIPTVSRAFHDKVTGLIRESIDGKEEAKRLLTQANVRIEQIIKEAEQP</sequence>
<dbReference type="SUPFAM" id="SSF116734">
    <property type="entry name" value="DNA methylase specificity domain"/>
    <property type="match status" value="2"/>
</dbReference>
<reference evidence="3 4" key="1">
    <citation type="submission" date="2019-08" db="EMBL/GenBank/DDBJ databases">
        <title>Complete genome sequence of Terriglobus albidus strain ORNL.</title>
        <authorList>
            <person name="Podar M."/>
        </authorList>
    </citation>
    <scope>NUCLEOTIDE SEQUENCE [LARGE SCALE GENOMIC DNA]</scope>
    <source>
        <strain evidence="3 4">ORNL</strain>
    </source>
</reference>
<evidence type="ECO:0008006" key="5">
    <source>
        <dbReference type="Google" id="ProtNLM"/>
    </source>
</evidence>
<dbReference type="PANTHER" id="PTHR30408:SF12">
    <property type="entry name" value="TYPE I RESTRICTION ENZYME MJAVIII SPECIFICITY SUBUNIT"/>
    <property type="match status" value="1"/>
</dbReference>
<dbReference type="OrthoDB" id="9816225at2"/>
<evidence type="ECO:0000256" key="1">
    <source>
        <dbReference type="ARBA" id="ARBA00022747"/>
    </source>
</evidence>
<dbReference type="REBASE" id="353250">
    <property type="entry name" value="S.TalORNLORF9490P"/>
</dbReference>
<dbReference type="KEGG" id="talb:FTW19_09495"/>
<dbReference type="RefSeq" id="WP_147647399.1">
    <property type="nucleotide sequence ID" value="NZ_CP042806.1"/>
</dbReference>
<dbReference type="Proteomes" id="UP000321820">
    <property type="component" value="Chromosome"/>
</dbReference>
<dbReference type="GO" id="GO:0009307">
    <property type="term" value="P:DNA restriction-modification system"/>
    <property type="evidence" value="ECO:0007669"/>
    <property type="project" value="UniProtKB-KW"/>
</dbReference>
<gene>
    <name evidence="3" type="ORF">FTW19_09495</name>
</gene>
<keyword evidence="1" id="KW-0680">Restriction system</keyword>
<name>A0A5B9E8T6_9BACT</name>
<dbReference type="AlphaFoldDB" id="A0A5B9E8T6"/>
<proteinExistence type="predicted"/>
<evidence type="ECO:0000313" key="4">
    <source>
        <dbReference type="Proteomes" id="UP000321820"/>
    </source>
</evidence>
<dbReference type="InterPro" id="IPR052021">
    <property type="entry name" value="Type-I_RS_S_subunit"/>
</dbReference>
<keyword evidence="4" id="KW-1185">Reference proteome</keyword>